<dbReference type="RefSeq" id="WP_092451507.1">
    <property type="nucleotide sequence ID" value="NZ_FOJI01000003.1"/>
</dbReference>
<keyword evidence="3" id="KW-0804">Transcription</keyword>
<dbReference type="PROSITE" id="PS00041">
    <property type="entry name" value="HTH_ARAC_FAMILY_1"/>
    <property type="match status" value="1"/>
</dbReference>
<proteinExistence type="predicted"/>
<evidence type="ECO:0000313" key="6">
    <source>
        <dbReference type="Proteomes" id="UP000199701"/>
    </source>
</evidence>
<dbReference type="Proteomes" id="UP000199701">
    <property type="component" value="Unassembled WGS sequence"/>
</dbReference>
<dbReference type="InterPro" id="IPR037923">
    <property type="entry name" value="HTH-like"/>
</dbReference>
<dbReference type="InterPro" id="IPR014710">
    <property type="entry name" value="RmlC-like_jellyroll"/>
</dbReference>
<dbReference type="SMART" id="SM00342">
    <property type="entry name" value="HTH_ARAC"/>
    <property type="match status" value="1"/>
</dbReference>
<evidence type="ECO:0000313" key="5">
    <source>
        <dbReference type="EMBL" id="SEW03501.1"/>
    </source>
</evidence>
<reference evidence="5 6" key="1">
    <citation type="submission" date="2016-10" db="EMBL/GenBank/DDBJ databases">
        <authorList>
            <person name="de Groot N.N."/>
        </authorList>
    </citation>
    <scope>NUCLEOTIDE SEQUENCE [LARGE SCALE GENOMIC DNA]</scope>
    <source>
        <strain evidence="5 6">DSM 9179</strain>
    </source>
</reference>
<keyword evidence="1" id="KW-0805">Transcription regulation</keyword>
<dbReference type="SUPFAM" id="SSF51215">
    <property type="entry name" value="Regulatory protein AraC"/>
    <property type="match status" value="1"/>
</dbReference>
<evidence type="ECO:0000259" key="4">
    <source>
        <dbReference type="PROSITE" id="PS01124"/>
    </source>
</evidence>
<dbReference type="InterPro" id="IPR003313">
    <property type="entry name" value="AraC-bd"/>
</dbReference>
<name>A0A1I0NQ38_9FIRM</name>
<dbReference type="AlphaFoldDB" id="A0A1I0NQ38"/>
<dbReference type="PANTHER" id="PTHR43280:SF28">
    <property type="entry name" value="HTH-TYPE TRANSCRIPTIONAL ACTIVATOR RHAS"/>
    <property type="match status" value="1"/>
</dbReference>
<dbReference type="Gene3D" id="2.60.120.10">
    <property type="entry name" value="Jelly Rolls"/>
    <property type="match status" value="1"/>
</dbReference>
<dbReference type="InterPro" id="IPR018060">
    <property type="entry name" value="HTH_AraC"/>
</dbReference>
<dbReference type="STRING" id="99656.SAMN05421659_103283"/>
<sequence length="305" mass="35451">MQLKTNNNQKELKTHGTYEFPVDISLEILSRYDTGAFSCHWHPEIELTLVLSGEIEYMINENLYHLREGDVVFCNSNALHAGHMHNHNDCQYISIAFNPRIIYGFESSTIQTKYITPVVSNTMFSSFHFTCDNPDNKSILSHIKKIYTLNQKKKDGYELKIQHHLLLVWIAIYQYASNYSILQSDAACLASTVKIQHLKAIFDYIHLHYDETITLDDIGNAANLSKGECCRFFKKHTNQSIFDYILYYRIEKSLPLLISKDMTITEIACATGFSNTSYFSKIFKKLINFTPKEYQKIYFKNNIPQ</sequence>
<dbReference type="CDD" id="cd02208">
    <property type="entry name" value="cupin_RmlC-like"/>
    <property type="match status" value="1"/>
</dbReference>
<dbReference type="GO" id="GO:0003700">
    <property type="term" value="F:DNA-binding transcription factor activity"/>
    <property type="evidence" value="ECO:0007669"/>
    <property type="project" value="InterPro"/>
</dbReference>
<dbReference type="Pfam" id="PF02311">
    <property type="entry name" value="AraC_binding"/>
    <property type="match status" value="1"/>
</dbReference>
<dbReference type="EMBL" id="FOJI01000003">
    <property type="protein sequence ID" value="SEW03501.1"/>
    <property type="molecule type" value="Genomic_DNA"/>
</dbReference>
<protein>
    <submittedName>
        <fullName evidence="5">AraC-type DNA-binding protein</fullName>
    </submittedName>
</protein>
<dbReference type="PROSITE" id="PS01124">
    <property type="entry name" value="HTH_ARAC_FAMILY_2"/>
    <property type="match status" value="1"/>
</dbReference>
<dbReference type="OrthoDB" id="9778008at2"/>
<accession>A0A1I0NQ38</accession>
<dbReference type="SUPFAM" id="SSF46689">
    <property type="entry name" value="Homeodomain-like"/>
    <property type="match status" value="2"/>
</dbReference>
<dbReference type="GO" id="GO:0043565">
    <property type="term" value="F:sequence-specific DNA binding"/>
    <property type="evidence" value="ECO:0007669"/>
    <property type="project" value="InterPro"/>
</dbReference>
<keyword evidence="6" id="KW-1185">Reference proteome</keyword>
<dbReference type="PRINTS" id="PR00032">
    <property type="entry name" value="HTHARAC"/>
</dbReference>
<dbReference type="InterPro" id="IPR020449">
    <property type="entry name" value="Tscrpt_reg_AraC-type_HTH"/>
</dbReference>
<gene>
    <name evidence="5" type="ORF">SAMN05421659_103283</name>
</gene>
<dbReference type="Pfam" id="PF12833">
    <property type="entry name" value="HTH_18"/>
    <property type="match status" value="1"/>
</dbReference>
<evidence type="ECO:0000256" key="3">
    <source>
        <dbReference type="ARBA" id="ARBA00023163"/>
    </source>
</evidence>
<dbReference type="InterPro" id="IPR018062">
    <property type="entry name" value="HTH_AraC-typ_CS"/>
</dbReference>
<organism evidence="5 6">
    <name type="scientific">[Clostridium] fimetarium</name>
    <dbReference type="NCBI Taxonomy" id="99656"/>
    <lineage>
        <taxon>Bacteria</taxon>
        <taxon>Bacillati</taxon>
        <taxon>Bacillota</taxon>
        <taxon>Clostridia</taxon>
        <taxon>Lachnospirales</taxon>
        <taxon>Lachnospiraceae</taxon>
    </lineage>
</organism>
<dbReference type="PANTHER" id="PTHR43280">
    <property type="entry name" value="ARAC-FAMILY TRANSCRIPTIONAL REGULATOR"/>
    <property type="match status" value="1"/>
</dbReference>
<evidence type="ECO:0000256" key="2">
    <source>
        <dbReference type="ARBA" id="ARBA00023125"/>
    </source>
</evidence>
<evidence type="ECO:0000256" key="1">
    <source>
        <dbReference type="ARBA" id="ARBA00023015"/>
    </source>
</evidence>
<feature type="domain" description="HTH araC/xylS-type" evidence="4">
    <location>
        <begin position="199"/>
        <end position="297"/>
    </location>
</feature>
<dbReference type="Gene3D" id="1.10.10.60">
    <property type="entry name" value="Homeodomain-like"/>
    <property type="match status" value="2"/>
</dbReference>
<keyword evidence="2 5" id="KW-0238">DNA-binding</keyword>
<dbReference type="InterPro" id="IPR009057">
    <property type="entry name" value="Homeodomain-like_sf"/>
</dbReference>